<comment type="caution">
    <text evidence="8">The sequence shown here is derived from an EMBL/GenBank/DDBJ whole genome shotgun (WGS) entry which is preliminary data.</text>
</comment>
<dbReference type="Pfam" id="PF01565">
    <property type="entry name" value="FAD_binding_4"/>
    <property type="match status" value="1"/>
</dbReference>
<name>A0A6H9UQ86_9ACTN</name>
<dbReference type="Pfam" id="PF08031">
    <property type="entry name" value="BBE"/>
    <property type="match status" value="1"/>
</dbReference>
<dbReference type="PROSITE" id="PS51387">
    <property type="entry name" value="FAD_PCMH"/>
    <property type="match status" value="1"/>
</dbReference>
<dbReference type="InterPro" id="IPR016167">
    <property type="entry name" value="FAD-bd_PCMH_sub1"/>
</dbReference>
<evidence type="ECO:0000313" key="9">
    <source>
        <dbReference type="Proteomes" id="UP000442707"/>
    </source>
</evidence>
<protein>
    <submittedName>
        <fullName evidence="8">FAD-binding oxidoreductase</fullName>
    </submittedName>
</protein>
<evidence type="ECO:0000256" key="5">
    <source>
        <dbReference type="ARBA" id="ARBA00023002"/>
    </source>
</evidence>
<dbReference type="InterPro" id="IPR016169">
    <property type="entry name" value="FAD-bd_PCMH_sub2"/>
</dbReference>
<dbReference type="GO" id="GO:0016491">
    <property type="term" value="F:oxidoreductase activity"/>
    <property type="evidence" value="ECO:0007669"/>
    <property type="project" value="UniProtKB-KW"/>
</dbReference>
<evidence type="ECO:0000256" key="6">
    <source>
        <dbReference type="SAM" id="MobiDB-lite"/>
    </source>
</evidence>
<organism evidence="8 9">
    <name type="scientific">Streptomyces luteolifulvus</name>
    <dbReference type="NCBI Taxonomy" id="2615112"/>
    <lineage>
        <taxon>Bacteria</taxon>
        <taxon>Bacillati</taxon>
        <taxon>Actinomycetota</taxon>
        <taxon>Actinomycetes</taxon>
        <taxon>Kitasatosporales</taxon>
        <taxon>Streptomycetaceae</taxon>
        <taxon>Streptomyces</taxon>
    </lineage>
</organism>
<evidence type="ECO:0000313" key="8">
    <source>
        <dbReference type="EMBL" id="KAB1140233.1"/>
    </source>
</evidence>
<dbReference type="SUPFAM" id="SSF56176">
    <property type="entry name" value="FAD-binding/transporter-associated domain-like"/>
    <property type="match status" value="1"/>
</dbReference>
<evidence type="ECO:0000256" key="2">
    <source>
        <dbReference type="ARBA" id="ARBA00005466"/>
    </source>
</evidence>
<evidence type="ECO:0000256" key="1">
    <source>
        <dbReference type="ARBA" id="ARBA00001974"/>
    </source>
</evidence>
<dbReference type="Gene3D" id="3.40.462.20">
    <property type="match status" value="1"/>
</dbReference>
<accession>A0A6H9UQ86</accession>
<feature type="domain" description="FAD-binding PCMH-type" evidence="7">
    <location>
        <begin position="37"/>
        <end position="206"/>
    </location>
</feature>
<dbReference type="PANTHER" id="PTHR42973">
    <property type="entry name" value="BINDING OXIDOREDUCTASE, PUTATIVE (AFU_ORTHOLOGUE AFUA_1G17690)-RELATED"/>
    <property type="match status" value="1"/>
</dbReference>
<dbReference type="InterPro" id="IPR016166">
    <property type="entry name" value="FAD-bd_PCMH"/>
</dbReference>
<dbReference type="RefSeq" id="WP_150957513.1">
    <property type="nucleotide sequence ID" value="NZ_VZRB01000044.1"/>
</dbReference>
<dbReference type="Gene3D" id="3.30.465.10">
    <property type="match status" value="1"/>
</dbReference>
<evidence type="ECO:0000256" key="4">
    <source>
        <dbReference type="ARBA" id="ARBA00022827"/>
    </source>
</evidence>
<dbReference type="GO" id="GO:0071949">
    <property type="term" value="F:FAD binding"/>
    <property type="evidence" value="ECO:0007669"/>
    <property type="project" value="InterPro"/>
</dbReference>
<evidence type="ECO:0000256" key="3">
    <source>
        <dbReference type="ARBA" id="ARBA00022630"/>
    </source>
</evidence>
<keyword evidence="9" id="KW-1185">Reference proteome</keyword>
<comment type="similarity">
    <text evidence="2">Belongs to the oxygen-dependent FAD-linked oxidoreductase family.</text>
</comment>
<dbReference type="InterPro" id="IPR012951">
    <property type="entry name" value="BBE"/>
</dbReference>
<dbReference type="NCBIfam" id="NF041226">
    <property type="entry name" value="BagK_FevA1"/>
    <property type="match status" value="1"/>
</dbReference>
<keyword evidence="4" id="KW-0274">FAD</keyword>
<reference evidence="8 9" key="1">
    <citation type="submission" date="2019-09" db="EMBL/GenBank/DDBJ databases">
        <title>Screening of Novel Bioactive Compounds from Soil-Associated.</title>
        <authorList>
            <person name="Zhao S."/>
        </authorList>
    </citation>
    <scope>NUCLEOTIDE SEQUENCE [LARGE SCALE GENOMIC DNA]</scope>
    <source>
        <strain evidence="8 9">HIT-DPA4</strain>
    </source>
</reference>
<dbReference type="Gene3D" id="3.30.43.10">
    <property type="entry name" value="Uridine Diphospho-n-acetylenolpyruvylglucosamine Reductase, domain 2"/>
    <property type="match status" value="1"/>
</dbReference>
<keyword evidence="5" id="KW-0560">Oxidoreductase</keyword>
<dbReference type="InterPro" id="IPR036318">
    <property type="entry name" value="FAD-bd_PCMH-like_sf"/>
</dbReference>
<dbReference type="PANTHER" id="PTHR42973:SF39">
    <property type="entry name" value="FAD-BINDING PCMH-TYPE DOMAIN-CONTAINING PROTEIN"/>
    <property type="match status" value="1"/>
</dbReference>
<sequence>MYRPATVQRLAGRLSGPVLGPGDDGYAAEVAGFNRVLQHRPAMVLGARDATQVRKAVAFAAETGLPTAVQATGHGPSRVTEGTGLLINTRRMTGVTIDPVARLARAEAGARWHQVVDAAAAHGLAPLNGSSPLVGVVGYTLGGGLALLSRTYGFAADHVTAVDIVTPDGVPRTATAQRHPDLFWALRGGKGNFGVVTAVEFGLVPVTRLYGGGLYFAGDTAAEVLHAWRSWTESVPEETASSLALLRMPDQEPIPPFLRGGLVVHVRIAHLGPSDEGERLVKPLRKIAPTLVDTLGEMPYTRFADIHNDPAFPVPYDERSVMLRELGPDAADDLLRIAGPGSDCTDLVVELRHMGGALGRPAAVPAAVDHRDAAYCLTTLGPPGGRPEHVVDGMAHRGTGRSHLNFLAGPGTARLAERGYVPADYARLGEIKARYDPENLFRFNHNISPRGKSLRPPEDADLAHLMNPGRDDSR</sequence>
<dbReference type="AlphaFoldDB" id="A0A6H9UQ86"/>
<dbReference type="Proteomes" id="UP000442707">
    <property type="component" value="Unassembled WGS sequence"/>
</dbReference>
<dbReference type="InterPro" id="IPR006094">
    <property type="entry name" value="Oxid_FAD_bind_N"/>
</dbReference>
<dbReference type="EMBL" id="VZRB01000044">
    <property type="protein sequence ID" value="KAB1140233.1"/>
    <property type="molecule type" value="Genomic_DNA"/>
</dbReference>
<dbReference type="InterPro" id="IPR050416">
    <property type="entry name" value="FAD-linked_Oxidoreductase"/>
</dbReference>
<comment type="cofactor">
    <cofactor evidence="1">
        <name>FAD</name>
        <dbReference type="ChEBI" id="CHEBI:57692"/>
    </cofactor>
</comment>
<keyword evidence="3" id="KW-0285">Flavoprotein</keyword>
<feature type="region of interest" description="Disordered" evidence="6">
    <location>
        <begin position="446"/>
        <end position="474"/>
    </location>
</feature>
<gene>
    <name evidence="8" type="ORF">F7R91_36925</name>
</gene>
<proteinExistence type="inferred from homology"/>
<evidence type="ECO:0000259" key="7">
    <source>
        <dbReference type="PROSITE" id="PS51387"/>
    </source>
</evidence>